<dbReference type="EMBL" id="PFLI01000067">
    <property type="protein sequence ID" value="PIY72214.1"/>
    <property type="molecule type" value="Genomic_DNA"/>
</dbReference>
<organism evidence="1 2">
    <name type="scientific">Candidatus Roizmanbacteria bacterium CG_4_10_14_0_8_um_filter_33_9</name>
    <dbReference type="NCBI Taxonomy" id="1974826"/>
    <lineage>
        <taxon>Bacteria</taxon>
        <taxon>Candidatus Roizmaniibacteriota</taxon>
    </lineage>
</organism>
<evidence type="ECO:0000313" key="1">
    <source>
        <dbReference type="EMBL" id="PIY72214.1"/>
    </source>
</evidence>
<comment type="caution">
    <text evidence="1">The sequence shown here is derived from an EMBL/GenBank/DDBJ whole genome shotgun (WGS) entry which is preliminary data.</text>
</comment>
<dbReference type="AlphaFoldDB" id="A0A2M7QIQ3"/>
<reference evidence="2" key="1">
    <citation type="submission" date="2017-09" db="EMBL/GenBank/DDBJ databases">
        <title>Depth-based differentiation of microbial function through sediment-hosted aquifers and enrichment of novel symbionts in the deep terrestrial subsurface.</title>
        <authorList>
            <person name="Probst A.J."/>
            <person name="Ladd B."/>
            <person name="Jarett J.K."/>
            <person name="Geller-Mcgrath D.E."/>
            <person name="Sieber C.M.K."/>
            <person name="Emerson J.B."/>
            <person name="Anantharaman K."/>
            <person name="Thomas B.C."/>
            <person name="Malmstrom R."/>
            <person name="Stieglmeier M."/>
            <person name="Klingl A."/>
            <person name="Woyke T."/>
            <person name="Ryan C.M."/>
            <person name="Banfield J.F."/>
        </authorList>
    </citation>
    <scope>NUCLEOTIDE SEQUENCE [LARGE SCALE GENOMIC DNA]</scope>
</reference>
<dbReference type="Proteomes" id="UP000229401">
    <property type="component" value="Unassembled WGS sequence"/>
</dbReference>
<accession>A0A2M7QIQ3</accession>
<evidence type="ECO:0000313" key="2">
    <source>
        <dbReference type="Proteomes" id="UP000229401"/>
    </source>
</evidence>
<protein>
    <submittedName>
        <fullName evidence="1">Uncharacterized protein</fullName>
    </submittedName>
</protein>
<sequence>MECKICHSRSTSCIIFFKDRTLVPLPSKETLFRIFDHITTNNKMANLLSSDRAIQILDKERALEGECKTGAIVCIDGRISLLHQF</sequence>
<name>A0A2M7QIQ3_9BACT</name>
<proteinExistence type="predicted"/>
<gene>
    <name evidence="1" type="ORF">COY87_02080</name>
</gene>